<dbReference type="AlphaFoldDB" id="A0A1Q2CWP2"/>
<evidence type="ECO:0000313" key="2">
    <source>
        <dbReference type="Proteomes" id="UP000188235"/>
    </source>
</evidence>
<name>A0A1Q2CWP2_9ACTN</name>
<keyword evidence="2" id="KW-1185">Reference proteome</keyword>
<sequence length="124" mass="12432">MVPTAPVADGELSVALGVGLGLSSVGSVSVAEGLGAWEEGVDSTDWADVGVVGVGVAGAVLWLQAVRPTARVAAVAVRAKVLNVMFMPTTTPPATGPVDKVAGIFSGGLWAIRRRIAQGRPTSV</sequence>
<accession>A0A1Q2CWP2</accession>
<reference evidence="1 2" key="1">
    <citation type="journal article" date="2008" name="Int. J. Syst. Evol. Microbiol.">
        <title>Tessaracoccus flavescens sp. nov., isolated from marine sediment.</title>
        <authorList>
            <person name="Lee D.W."/>
            <person name="Lee S.D."/>
        </authorList>
    </citation>
    <scope>NUCLEOTIDE SEQUENCE [LARGE SCALE GENOMIC DNA]</scope>
    <source>
        <strain evidence="1 2">SST-39T</strain>
    </source>
</reference>
<organism evidence="1 2">
    <name type="scientific">Tessaracoccus flavescens</name>
    <dbReference type="NCBI Taxonomy" id="399497"/>
    <lineage>
        <taxon>Bacteria</taxon>
        <taxon>Bacillati</taxon>
        <taxon>Actinomycetota</taxon>
        <taxon>Actinomycetes</taxon>
        <taxon>Propionibacteriales</taxon>
        <taxon>Propionibacteriaceae</taxon>
        <taxon>Tessaracoccus</taxon>
    </lineage>
</organism>
<evidence type="ECO:0000313" key="1">
    <source>
        <dbReference type="EMBL" id="AQP50538.1"/>
    </source>
</evidence>
<protein>
    <submittedName>
        <fullName evidence="1">Uncharacterized protein</fullName>
    </submittedName>
</protein>
<dbReference type="KEGG" id="tfa:BW733_06530"/>
<gene>
    <name evidence="1" type="ORF">BW733_06530</name>
</gene>
<dbReference type="Proteomes" id="UP000188235">
    <property type="component" value="Chromosome"/>
</dbReference>
<dbReference type="EMBL" id="CP019607">
    <property type="protein sequence ID" value="AQP50538.1"/>
    <property type="molecule type" value="Genomic_DNA"/>
</dbReference>
<proteinExistence type="predicted"/>